<dbReference type="AlphaFoldDB" id="A0A2P2II51"/>
<proteinExistence type="predicted"/>
<protein>
    <submittedName>
        <fullName evidence="2">Uncharacterized protein</fullName>
    </submittedName>
</protein>
<feature type="transmembrane region" description="Helical" evidence="1">
    <location>
        <begin position="6"/>
        <end position="26"/>
    </location>
</feature>
<evidence type="ECO:0000256" key="1">
    <source>
        <dbReference type="SAM" id="Phobius"/>
    </source>
</evidence>
<name>A0A2P2II51_RHIMU</name>
<reference evidence="2" key="1">
    <citation type="submission" date="2018-02" db="EMBL/GenBank/DDBJ databases">
        <title>Rhizophora mucronata_Transcriptome.</title>
        <authorList>
            <person name="Meera S.P."/>
            <person name="Sreeshan A."/>
            <person name="Augustine A."/>
        </authorList>
    </citation>
    <scope>NUCLEOTIDE SEQUENCE</scope>
    <source>
        <tissue evidence="2">Leaf</tissue>
    </source>
</reference>
<evidence type="ECO:0000313" key="2">
    <source>
        <dbReference type="EMBL" id="MBW80871.1"/>
    </source>
</evidence>
<keyword evidence="1" id="KW-1133">Transmembrane helix</keyword>
<keyword evidence="1" id="KW-0472">Membrane</keyword>
<keyword evidence="1" id="KW-0812">Transmembrane</keyword>
<dbReference type="EMBL" id="GGEC01000388">
    <property type="protein sequence ID" value="MBW80871.1"/>
    <property type="molecule type" value="Transcribed_RNA"/>
</dbReference>
<organism evidence="2">
    <name type="scientific">Rhizophora mucronata</name>
    <name type="common">Asiatic mangrove</name>
    <dbReference type="NCBI Taxonomy" id="61149"/>
    <lineage>
        <taxon>Eukaryota</taxon>
        <taxon>Viridiplantae</taxon>
        <taxon>Streptophyta</taxon>
        <taxon>Embryophyta</taxon>
        <taxon>Tracheophyta</taxon>
        <taxon>Spermatophyta</taxon>
        <taxon>Magnoliopsida</taxon>
        <taxon>eudicotyledons</taxon>
        <taxon>Gunneridae</taxon>
        <taxon>Pentapetalae</taxon>
        <taxon>rosids</taxon>
        <taxon>fabids</taxon>
        <taxon>Malpighiales</taxon>
        <taxon>Rhizophoraceae</taxon>
        <taxon>Rhizophora</taxon>
    </lineage>
</organism>
<sequence>MPATCILFVFRSPILQMIFLLQYILCKTKFYIDHQRTDLKTYLQKPETARYEAKAKRKQQRTDK</sequence>
<accession>A0A2P2II51</accession>